<keyword evidence="2 6" id="KW-0805">Transcription regulation</keyword>
<dbReference type="InterPro" id="IPR005175">
    <property type="entry name" value="PPC_dom"/>
</dbReference>
<keyword evidence="9" id="KW-1185">Reference proteome</keyword>
<dbReference type="PANTHER" id="PTHR31500:SF45">
    <property type="entry name" value="AT-HOOK MOTIF NUCLEAR-LOCALIZED PROTEIN"/>
    <property type="match status" value="1"/>
</dbReference>
<dbReference type="InterPro" id="IPR039605">
    <property type="entry name" value="AHL"/>
</dbReference>
<dbReference type="GO" id="GO:0005634">
    <property type="term" value="C:nucleus"/>
    <property type="evidence" value="ECO:0007669"/>
    <property type="project" value="UniProtKB-SubCell"/>
</dbReference>
<proteinExistence type="predicted"/>
<evidence type="ECO:0000256" key="6">
    <source>
        <dbReference type="RuleBase" id="RU367031"/>
    </source>
</evidence>
<evidence type="ECO:0000256" key="1">
    <source>
        <dbReference type="ARBA" id="ARBA00003687"/>
    </source>
</evidence>
<comment type="domain">
    <text evidence="6">The PPC domain mediates interactions between AHL proteins.</text>
</comment>
<evidence type="ECO:0000313" key="8">
    <source>
        <dbReference type="EMBL" id="KDP34362.1"/>
    </source>
</evidence>
<accession>A0A067KE23</accession>
<keyword evidence="3 6" id="KW-0238">DNA-binding</keyword>
<evidence type="ECO:0000313" key="9">
    <source>
        <dbReference type="Proteomes" id="UP000027138"/>
    </source>
</evidence>
<dbReference type="STRING" id="180498.A0A067KE23"/>
<evidence type="ECO:0000259" key="7">
    <source>
        <dbReference type="PROSITE" id="PS51742"/>
    </source>
</evidence>
<feature type="domain" description="PPC" evidence="7">
    <location>
        <begin position="123"/>
        <end position="242"/>
    </location>
</feature>
<dbReference type="Gene3D" id="3.30.1330.80">
    <property type="entry name" value="Hypothetical protein, similar to alpha- acetolactate decarboxylase, domain 2"/>
    <property type="match status" value="1"/>
</dbReference>
<dbReference type="PROSITE" id="PS51742">
    <property type="entry name" value="PPC"/>
    <property type="match status" value="1"/>
</dbReference>
<sequence length="242" mass="24671">MEDKNDISIASQLSPATIPDGSLVEAKEPNLCDGGGVGAVIDSGGDGGGRASESVMTVEVTVKRKRGRPRKFDLGAKATSLPPPGFSSSISMTCEKRGRGRPPGSGRLQLLAALGGIAAETAGGSLIPHVITVNSGEDIVSLIISFAQKGSRAVCVLSATGVVSSVIMRQPGSSGGILRYEGRFEILSLRGSFTFGQKKGARAHSKTGMLSVSLAKPDGGVFGGGVVVSLIASGPIQMRKNH</sequence>
<dbReference type="SUPFAM" id="SSF117856">
    <property type="entry name" value="AF0104/ALDC/Ptd012-like"/>
    <property type="match status" value="1"/>
</dbReference>
<name>A0A067KE23_JATCU</name>
<evidence type="ECO:0000256" key="4">
    <source>
        <dbReference type="ARBA" id="ARBA00023163"/>
    </source>
</evidence>
<keyword evidence="4 6" id="KW-0804">Transcription</keyword>
<dbReference type="CDD" id="cd11378">
    <property type="entry name" value="DUF296"/>
    <property type="match status" value="1"/>
</dbReference>
<protein>
    <recommendedName>
        <fullName evidence="6">AT-hook motif nuclear-localized protein</fullName>
    </recommendedName>
</protein>
<keyword evidence="5 6" id="KW-0539">Nucleus</keyword>
<dbReference type="PANTHER" id="PTHR31500">
    <property type="entry name" value="AT-HOOK MOTIF NUCLEAR-LOCALIZED PROTEIN 9"/>
    <property type="match status" value="1"/>
</dbReference>
<organism evidence="8 9">
    <name type="scientific">Jatropha curcas</name>
    <name type="common">Barbados nut</name>
    <dbReference type="NCBI Taxonomy" id="180498"/>
    <lineage>
        <taxon>Eukaryota</taxon>
        <taxon>Viridiplantae</taxon>
        <taxon>Streptophyta</taxon>
        <taxon>Embryophyta</taxon>
        <taxon>Tracheophyta</taxon>
        <taxon>Spermatophyta</taxon>
        <taxon>Magnoliopsida</taxon>
        <taxon>eudicotyledons</taxon>
        <taxon>Gunneridae</taxon>
        <taxon>Pentapetalae</taxon>
        <taxon>rosids</taxon>
        <taxon>fabids</taxon>
        <taxon>Malpighiales</taxon>
        <taxon>Euphorbiaceae</taxon>
        <taxon>Crotonoideae</taxon>
        <taxon>Jatropheae</taxon>
        <taxon>Jatropha</taxon>
    </lineage>
</organism>
<dbReference type="OrthoDB" id="1588495at2759"/>
<comment type="subcellular location">
    <subcellularLocation>
        <location evidence="6">Nucleus</location>
    </subcellularLocation>
</comment>
<gene>
    <name evidence="8" type="ORF">JCGZ_11245</name>
</gene>
<comment type="function">
    <text evidence="1 6">Transcription factor that specifically binds AT-rich DNA sequences related to the nuclear matrix attachment regions (MARs).</text>
</comment>
<evidence type="ECO:0000256" key="2">
    <source>
        <dbReference type="ARBA" id="ARBA00023015"/>
    </source>
</evidence>
<dbReference type="AlphaFoldDB" id="A0A067KE23"/>
<evidence type="ECO:0000256" key="5">
    <source>
        <dbReference type="ARBA" id="ARBA00023242"/>
    </source>
</evidence>
<evidence type="ECO:0000256" key="3">
    <source>
        <dbReference type="ARBA" id="ARBA00023125"/>
    </source>
</evidence>
<dbReference type="EMBL" id="KK914534">
    <property type="protein sequence ID" value="KDP34362.1"/>
    <property type="molecule type" value="Genomic_DNA"/>
</dbReference>
<dbReference type="Pfam" id="PF03479">
    <property type="entry name" value="PCC"/>
    <property type="match status" value="1"/>
</dbReference>
<dbReference type="Proteomes" id="UP000027138">
    <property type="component" value="Unassembled WGS sequence"/>
</dbReference>
<reference evidence="8 9" key="1">
    <citation type="journal article" date="2014" name="PLoS ONE">
        <title>Global Analysis of Gene Expression Profiles in Physic Nut (Jatropha curcas L.) Seedlings Exposed to Salt Stress.</title>
        <authorList>
            <person name="Zhang L."/>
            <person name="Zhang C."/>
            <person name="Wu P."/>
            <person name="Chen Y."/>
            <person name="Li M."/>
            <person name="Jiang H."/>
            <person name="Wu G."/>
        </authorList>
    </citation>
    <scope>NUCLEOTIDE SEQUENCE [LARGE SCALE GENOMIC DNA]</scope>
    <source>
        <strain evidence="9">cv. GZQX0401</strain>
        <tissue evidence="8">Young leaves</tissue>
    </source>
</reference>
<dbReference type="SMART" id="SM00384">
    <property type="entry name" value="AT_hook"/>
    <property type="match status" value="2"/>
</dbReference>
<dbReference type="InterPro" id="IPR017956">
    <property type="entry name" value="AT_hook_DNA-bd_motif"/>
</dbReference>
<dbReference type="GO" id="GO:0003680">
    <property type="term" value="F:minor groove of adenine-thymine-rich DNA binding"/>
    <property type="evidence" value="ECO:0007669"/>
    <property type="project" value="UniProtKB-UniRule"/>
</dbReference>